<sequence>MRSSASLSLRPASTFNTFADFSNDALLALLHENGVDDADMDKLHKPDEKFIVRALAALLCAATDTSEEILAIPAVCGSDAFKWPPLHDESVVVTNLFVSLRKLMAVVLVNDFSLVDLYKCDSQRLCYLLSGIGNFLRFRAFRDDFFDPIQQRIDGLQAEMDSQEAANRQQAGELERLKGQVSAKEMAVRLLEQREADIEGTLSPLRHQAHELQMEWKDMRTKAEKLTDEKTNLDFTRRMTDKNVQHLKQQIVQSPERLKESVEESRVQCEEMERQLNEQHRHEQHQRRKDTHLQRAEQQQNKHIQLLKKYQENLSATSALSAQLSALRTRLDELTAQREQEEQEQASWSLKCDEAAGNIAHEKEAHVGRVADATERLERAMEVAGRKRGMVETTALKTKAGRTELEMLQEQIKQEKEDILSKESEFLAAHSSLTSAIVHRTHTSTLMPLLSALSSTLTTLTHHTHTDTETTSTQPQPQQQEQQQEAQPQATLTPSLSGSTEAHPHSITPTQHNDEASAPHTPRHTEPSTGKAVAHHEFTPEFGGGGQQGGNQRDVAGGGQEGEGERAGVEGGSRGGDGIALSVGCPSVAPSVGISPGPTSELQASSDFLQATPGGQHWQKEDGSRFDF</sequence>
<keyword evidence="5" id="KW-0498">Mitosis</keyword>
<evidence type="ECO:0000256" key="8">
    <source>
        <dbReference type="ARBA" id="ARBA00023328"/>
    </source>
</evidence>
<proteinExistence type="inferred from homology"/>
<evidence type="ECO:0000256" key="5">
    <source>
        <dbReference type="ARBA" id="ARBA00022776"/>
    </source>
</evidence>
<feature type="compositionally biased region" description="Low complexity" evidence="10">
    <location>
        <begin position="469"/>
        <end position="494"/>
    </location>
</feature>
<feature type="compositionally biased region" description="Gly residues" evidence="10">
    <location>
        <begin position="569"/>
        <end position="578"/>
    </location>
</feature>
<keyword evidence="7" id="KW-0131">Cell cycle</keyword>
<reference evidence="12 13" key="1">
    <citation type="submission" date="2014-11" db="EMBL/GenBank/DDBJ databases">
        <authorList>
            <person name="Zhu J."/>
            <person name="Qi W."/>
            <person name="Song R."/>
        </authorList>
    </citation>
    <scope>NUCLEOTIDE SEQUENCE [LARGE SCALE GENOMIC DNA]</scope>
</reference>
<dbReference type="EMBL" id="CDMY01000279">
    <property type="protein sequence ID" value="CEL99374.1"/>
    <property type="molecule type" value="Genomic_DNA"/>
</dbReference>
<feature type="coiled-coil region" evidence="9">
    <location>
        <begin position="153"/>
        <end position="229"/>
    </location>
</feature>
<feature type="region of interest" description="Disordered" evidence="10">
    <location>
        <begin position="461"/>
        <end position="628"/>
    </location>
</feature>
<keyword evidence="8" id="KW-0137">Centromere</keyword>
<evidence type="ECO:0000256" key="10">
    <source>
        <dbReference type="SAM" id="MobiDB-lite"/>
    </source>
</evidence>
<evidence type="ECO:0000313" key="12">
    <source>
        <dbReference type="EMBL" id="CEL99374.1"/>
    </source>
</evidence>
<keyword evidence="13" id="KW-1185">Reference proteome</keyword>
<dbReference type="GO" id="GO:0051301">
    <property type="term" value="P:cell division"/>
    <property type="evidence" value="ECO:0007669"/>
    <property type="project" value="UniProtKB-KW"/>
</dbReference>
<dbReference type="Pfam" id="PF03800">
    <property type="entry name" value="Nuf2"/>
    <property type="match status" value="1"/>
</dbReference>
<feature type="compositionally biased region" description="Polar residues" evidence="10">
    <location>
        <begin position="597"/>
        <end position="609"/>
    </location>
</feature>
<evidence type="ECO:0000256" key="4">
    <source>
        <dbReference type="ARBA" id="ARBA00022618"/>
    </source>
</evidence>
<protein>
    <recommendedName>
        <fullName evidence="11">Kinetochore protein Nuf2 N-terminal domain-containing protein</fullName>
    </recommendedName>
</protein>
<feature type="domain" description="Kinetochore protein Nuf2 N-terminal" evidence="11">
    <location>
        <begin position="17"/>
        <end position="152"/>
    </location>
</feature>
<dbReference type="VEuPathDB" id="CryptoDB:Vbra_2995"/>
<dbReference type="OrthoDB" id="8194677at2759"/>
<feature type="compositionally biased region" description="Basic and acidic residues" evidence="10">
    <location>
        <begin position="618"/>
        <end position="628"/>
    </location>
</feature>
<evidence type="ECO:0000313" key="13">
    <source>
        <dbReference type="Proteomes" id="UP000041254"/>
    </source>
</evidence>
<organism evidence="12 13">
    <name type="scientific">Vitrella brassicaformis (strain CCMP3155)</name>
    <dbReference type="NCBI Taxonomy" id="1169540"/>
    <lineage>
        <taxon>Eukaryota</taxon>
        <taxon>Sar</taxon>
        <taxon>Alveolata</taxon>
        <taxon>Colpodellida</taxon>
        <taxon>Vitrellaceae</taxon>
        <taxon>Vitrella</taxon>
    </lineage>
</organism>
<feature type="compositionally biased region" description="Basic and acidic residues" evidence="10">
    <location>
        <begin position="256"/>
        <end position="281"/>
    </location>
</feature>
<dbReference type="STRING" id="1169540.A0A0G4EPK9"/>
<keyword evidence="6 9" id="KW-0175">Coiled coil</keyword>
<evidence type="ECO:0000256" key="3">
    <source>
        <dbReference type="ARBA" id="ARBA00022454"/>
    </source>
</evidence>
<accession>A0A0G4EPK9</accession>
<evidence type="ECO:0000256" key="9">
    <source>
        <dbReference type="SAM" id="Coils"/>
    </source>
</evidence>
<dbReference type="Gene3D" id="1.10.418.60">
    <property type="entry name" value="Ncd80 complex, Nuf2 subunit"/>
    <property type="match status" value="1"/>
</dbReference>
<comment type="subcellular location">
    <subcellularLocation>
        <location evidence="1">Chromosome</location>
        <location evidence="1">Centromere</location>
    </subcellularLocation>
</comment>
<comment type="similarity">
    <text evidence="2">Belongs to the NUF2 family.</text>
</comment>
<evidence type="ECO:0000256" key="1">
    <source>
        <dbReference type="ARBA" id="ARBA00004584"/>
    </source>
</evidence>
<name>A0A0G4EPK9_VITBC</name>
<dbReference type="AlphaFoldDB" id="A0A0G4EPK9"/>
<feature type="region of interest" description="Disordered" evidence="10">
    <location>
        <begin position="253"/>
        <end position="301"/>
    </location>
</feature>
<keyword evidence="4" id="KW-0132">Cell division</keyword>
<evidence type="ECO:0000256" key="6">
    <source>
        <dbReference type="ARBA" id="ARBA00023054"/>
    </source>
</evidence>
<dbReference type="GO" id="GO:0031262">
    <property type="term" value="C:Ndc80 complex"/>
    <property type="evidence" value="ECO:0007669"/>
    <property type="project" value="InterPro"/>
</dbReference>
<dbReference type="Proteomes" id="UP000041254">
    <property type="component" value="Unassembled WGS sequence"/>
</dbReference>
<evidence type="ECO:0000256" key="7">
    <source>
        <dbReference type="ARBA" id="ARBA00023306"/>
    </source>
</evidence>
<dbReference type="InParanoid" id="A0A0G4EPK9"/>
<keyword evidence="3" id="KW-0158">Chromosome</keyword>
<evidence type="ECO:0000256" key="2">
    <source>
        <dbReference type="ARBA" id="ARBA00005498"/>
    </source>
</evidence>
<evidence type="ECO:0000259" key="11">
    <source>
        <dbReference type="Pfam" id="PF03800"/>
    </source>
</evidence>
<dbReference type="InterPro" id="IPR038275">
    <property type="entry name" value="Nuf2_N_sf"/>
</dbReference>
<dbReference type="InterPro" id="IPR005549">
    <property type="entry name" value="Kinetochore_Nuf2_N"/>
</dbReference>
<gene>
    <name evidence="12" type="ORF">Vbra_2995</name>
</gene>
<feature type="coiled-coil region" evidence="9">
    <location>
        <begin position="398"/>
        <end position="425"/>
    </location>
</feature>